<evidence type="ECO:0000313" key="2">
    <source>
        <dbReference type="EMBL" id="SUV47226.1"/>
    </source>
</evidence>
<dbReference type="AlphaFoldDB" id="A0A380ZBG4"/>
<evidence type="ECO:0000313" key="3">
    <source>
        <dbReference type="Proteomes" id="UP000254424"/>
    </source>
</evidence>
<organism evidence="1 3">
    <name type="scientific">Bacteroides eggerthii</name>
    <dbReference type="NCBI Taxonomy" id="28111"/>
    <lineage>
        <taxon>Bacteria</taxon>
        <taxon>Pseudomonadati</taxon>
        <taxon>Bacteroidota</taxon>
        <taxon>Bacteroidia</taxon>
        <taxon>Bacteroidales</taxon>
        <taxon>Bacteroidaceae</taxon>
        <taxon>Bacteroides</taxon>
    </lineage>
</organism>
<proteinExistence type="predicted"/>
<accession>A0A380ZBG4</accession>
<dbReference type="EMBL" id="UFSX01000004">
    <property type="protein sequence ID" value="SUV47226.1"/>
    <property type="molecule type" value="Genomic_DNA"/>
</dbReference>
<dbReference type="STRING" id="483216.BACEGG_03544"/>
<protein>
    <submittedName>
        <fullName evidence="1">Uncharacterized protein</fullName>
    </submittedName>
</protein>
<gene>
    <name evidence="1" type="ORF">NCTC11155_02839</name>
    <name evidence="2" type="ORF">NCTC11155_03691</name>
</gene>
<name>A0A380ZBG4_9BACE</name>
<reference evidence="1 3" key="1">
    <citation type="submission" date="2018-06" db="EMBL/GenBank/DDBJ databases">
        <authorList>
            <consortium name="Pathogen Informatics"/>
            <person name="Doyle S."/>
        </authorList>
    </citation>
    <scope>NUCLEOTIDE SEQUENCE [LARGE SCALE GENOMIC DNA]</scope>
    <source>
        <strain evidence="1 3">NCTC11155</strain>
    </source>
</reference>
<evidence type="ECO:0000313" key="1">
    <source>
        <dbReference type="EMBL" id="SUV43445.1"/>
    </source>
</evidence>
<dbReference type="Proteomes" id="UP000254424">
    <property type="component" value="Unassembled WGS sequence"/>
</dbReference>
<sequence>MDKDTLYFNIKNTYLQIFDIIIINLQLKNSGSI</sequence>
<dbReference type="EMBL" id="UFSX01000002">
    <property type="protein sequence ID" value="SUV43445.1"/>
    <property type="molecule type" value="Genomic_DNA"/>
</dbReference>